<evidence type="ECO:0000313" key="2">
    <source>
        <dbReference type="Proteomes" id="UP000072389"/>
    </source>
</evidence>
<gene>
    <name evidence="1" type="ORF">AUO97_05755</name>
</gene>
<proteinExistence type="predicted"/>
<dbReference type="Proteomes" id="UP000072389">
    <property type="component" value="Chromosome"/>
</dbReference>
<reference evidence="1 2" key="1">
    <citation type="journal article" date="2014" name="Antimicrob. Agents Chemother.">
        <title>Triclosan can select for an AdeIJK-overexpressing mutant of Acinetobacter baumannii ATCC 17978 that displays reduced susceptibility to multiple antibiotics.</title>
        <authorList>
            <person name="Fernando D.M."/>
            <person name="Xu W."/>
            <person name="Loewen P.C."/>
            <person name="Zhanel G.G."/>
            <person name="Kumar A."/>
        </authorList>
    </citation>
    <scope>NUCLEOTIDE SEQUENCE [LARGE SCALE GENOMIC DNA]</scope>
    <source>
        <strain evidence="1 2">ATCC 17978</strain>
    </source>
</reference>
<sequence>MTKQPEWIIRGKSIKQLIKELESFEDQNLLVELSFDDGETSKPISLVSKIDGKCMLLNCENSTE</sequence>
<accession>A0A1E3MCQ2</accession>
<dbReference type="RefSeq" id="WP_000166297.1">
    <property type="nucleotide sequence ID" value="NZ_CAUZGM010000004.1"/>
</dbReference>
<organism evidence="1 2">
    <name type="scientific">Acinetobacter baumannii</name>
    <dbReference type="NCBI Taxonomy" id="470"/>
    <lineage>
        <taxon>Bacteria</taxon>
        <taxon>Pseudomonadati</taxon>
        <taxon>Pseudomonadota</taxon>
        <taxon>Gammaproteobacteria</taxon>
        <taxon>Moraxellales</taxon>
        <taxon>Moraxellaceae</taxon>
        <taxon>Acinetobacter</taxon>
        <taxon>Acinetobacter calcoaceticus/baumannii complex</taxon>
    </lineage>
</organism>
<evidence type="ECO:0000313" key="1">
    <source>
        <dbReference type="EMBL" id="APP30351.1"/>
    </source>
</evidence>
<name>A0A1E3MCQ2_ACIBA</name>
<dbReference type="AlphaFoldDB" id="A0A1E3MCQ2"/>
<protein>
    <submittedName>
        <fullName evidence="1">Uncharacterized protein</fullName>
    </submittedName>
</protein>
<dbReference type="EMBL" id="CP018664">
    <property type="protein sequence ID" value="APP30351.1"/>
    <property type="molecule type" value="Genomic_DNA"/>
</dbReference>